<dbReference type="AlphaFoldDB" id="A0A9P4H704"/>
<sequence length="101" mass="10346">MHTSLRATVVGLAILNTASAVQLASFAPRIEISNAQCRTAYTTTIEGCQASDFAANAICSSACVQGLIKIGNVVNSACKDVDVGETSIIGVFQNGIGIQAL</sequence>
<reference evidence="2" key="1">
    <citation type="journal article" date="2020" name="Stud. Mycol.">
        <title>101 Dothideomycetes genomes: a test case for predicting lifestyles and emergence of pathogens.</title>
        <authorList>
            <person name="Haridas S."/>
            <person name="Albert R."/>
            <person name="Binder M."/>
            <person name="Bloem J."/>
            <person name="Labutti K."/>
            <person name="Salamov A."/>
            <person name="Andreopoulos B."/>
            <person name="Baker S."/>
            <person name="Barry K."/>
            <person name="Bills G."/>
            <person name="Bluhm B."/>
            <person name="Cannon C."/>
            <person name="Castanera R."/>
            <person name="Culley D."/>
            <person name="Daum C."/>
            <person name="Ezra D."/>
            <person name="Gonzalez J."/>
            <person name="Henrissat B."/>
            <person name="Kuo A."/>
            <person name="Liang C."/>
            <person name="Lipzen A."/>
            <person name="Lutzoni F."/>
            <person name="Magnuson J."/>
            <person name="Mondo S."/>
            <person name="Nolan M."/>
            <person name="Ohm R."/>
            <person name="Pangilinan J."/>
            <person name="Park H.-J."/>
            <person name="Ramirez L."/>
            <person name="Alfaro M."/>
            <person name="Sun H."/>
            <person name="Tritt A."/>
            <person name="Yoshinaga Y."/>
            <person name="Zwiers L.-H."/>
            <person name="Turgeon B."/>
            <person name="Goodwin S."/>
            <person name="Spatafora J."/>
            <person name="Crous P."/>
            <person name="Grigoriev I."/>
        </authorList>
    </citation>
    <scope>NUCLEOTIDE SEQUENCE</scope>
    <source>
        <strain evidence="2">CBS 110217</strain>
    </source>
</reference>
<keyword evidence="1" id="KW-0732">Signal</keyword>
<gene>
    <name evidence="2" type="ORF">EK21DRAFT_23998</name>
</gene>
<dbReference type="OrthoDB" id="5427833at2759"/>
<evidence type="ECO:0000313" key="2">
    <source>
        <dbReference type="EMBL" id="KAF2028804.1"/>
    </source>
</evidence>
<feature type="non-terminal residue" evidence="2">
    <location>
        <position position="101"/>
    </location>
</feature>
<proteinExistence type="predicted"/>
<dbReference type="Proteomes" id="UP000799777">
    <property type="component" value="Unassembled WGS sequence"/>
</dbReference>
<organism evidence="2 3">
    <name type="scientific">Setomelanomma holmii</name>
    <dbReference type="NCBI Taxonomy" id="210430"/>
    <lineage>
        <taxon>Eukaryota</taxon>
        <taxon>Fungi</taxon>
        <taxon>Dikarya</taxon>
        <taxon>Ascomycota</taxon>
        <taxon>Pezizomycotina</taxon>
        <taxon>Dothideomycetes</taxon>
        <taxon>Pleosporomycetidae</taxon>
        <taxon>Pleosporales</taxon>
        <taxon>Pleosporineae</taxon>
        <taxon>Phaeosphaeriaceae</taxon>
        <taxon>Setomelanomma</taxon>
    </lineage>
</organism>
<evidence type="ECO:0000313" key="3">
    <source>
        <dbReference type="Proteomes" id="UP000799777"/>
    </source>
</evidence>
<dbReference type="EMBL" id="ML978208">
    <property type="protein sequence ID" value="KAF2028804.1"/>
    <property type="molecule type" value="Genomic_DNA"/>
</dbReference>
<accession>A0A9P4H704</accession>
<feature type="chain" id="PRO_5040123585" evidence="1">
    <location>
        <begin position="21"/>
        <end position="101"/>
    </location>
</feature>
<protein>
    <submittedName>
        <fullName evidence="2">Uncharacterized protein</fullName>
    </submittedName>
</protein>
<comment type="caution">
    <text evidence="2">The sequence shown here is derived from an EMBL/GenBank/DDBJ whole genome shotgun (WGS) entry which is preliminary data.</text>
</comment>
<name>A0A9P4H704_9PLEO</name>
<keyword evidence="3" id="KW-1185">Reference proteome</keyword>
<evidence type="ECO:0000256" key="1">
    <source>
        <dbReference type="SAM" id="SignalP"/>
    </source>
</evidence>
<feature type="signal peptide" evidence="1">
    <location>
        <begin position="1"/>
        <end position="20"/>
    </location>
</feature>